<feature type="region of interest" description="Disordered" evidence="1">
    <location>
        <begin position="17"/>
        <end position="56"/>
    </location>
</feature>
<gene>
    <name evidence="2" type="ORF">Q8A67_020095</name>
</gene>
<dbReference type="EMBL" id="JAUYZG010000020">
    <property type="protein sequence ID" value="KAK2875999.1"/>
    <property type="molecule type" value="Genomic_DNA"/>
</dbReference>
<evidence type="ECO:0000313" key="2">
    <source>
        <dbReference type="EMBL" id="KAK2875999.1"/>
    </source>
</evidence>
<accession>A0AA88PC27</accession>
<evidence type="ECO:0000313" key="3">
    <source>
        <dbReference type="Proteomes" id="UP001187343"/>
    </source>
</evidence>
<reference evidence="2" key="1">
    <citation type="submission" date="2023-08" db="EMBL/GenBank/DDBJ databases">
        <title>Chromosome-level Genome Assembly of mud carp (Cirrhinus molitorella).</title>
        <authorList>
            <person name="Liu H."/>
        </authorList>
    </citation>
    <scope>NUCLEOTIDE SEQUENCE</scope>
    <source>
        <strain evidence="2">Prfri</strain>
        <tissue evidence="2">Muscle</tissue>
    </source>
</reference>
<dbReference type="AlphaFoldDB" id="A0AA88PC27"/>
<keyword evidence="3" id="KW-1185">Reference proteome</keyword>
<comment type="caution">
    <text evidence="2">The sequence shown here is derived from an EMBL/GenBank/DDBJ whole genome shotgun (WGS) entry which is preliminary data.</text>
</comment>
<organism evidence="2 3">
    <name type="scientific">Cirrhinus molitorella</name>
    <name type="common">mud carp</name>
    <dbReference type="NCBI Taxonomy" id="172907"/>
    <lineage>
        <taxon>Eukaryota</taxon>
        <taxon>Metazoa</taxon>
        <taxon>Chordata</taxon>
        <taxon>Craniata</taxon>
        <taxon>Vertebrata</taxon>
        <taxon>Euteleostomi</taxon>
        <taxon>Actinopterygii</taxon>
        <taxon>Neopterygii</taxon>
        <taxon>Teleostei</taxon>
        <taxon>Ostariophysi</taxon>
        <taxon>Cypriniformes</taxon>
        <taxon>Cyprinidae</taxon>
        <taxon>Labeoninae</taxon>
        <taxon>Labeonini</taxon>
        <taxon>Cirrhinus</taxon>
    </lineage>
</organism>
<protein>
    <submittedName>
        <fullName evidence="2">Uncharacterized protein</fullName>
    </submittedName>
</protein>
<evidence type="ECO:0000256" key="1">
    <source>
        <dbReference type="SAM" id="MobiDB-lite"/>
    </source>
</evidence>
<name>A0AA88PC27_9TELE</name>
<proteinExistence type="predicted"/>
<sequence>MPWGSGRIDRRRSGIWSRQERSSFRRRRRRELPRDAGERRLTDCPARTHADGGATRARSCEEYPAAAAALAVPVLQYGSAGLMRSEQ</sequence>
<feature type="compositionally biased region" description="Basic and acidic residues" evidence="1">
    <location>
        <begin position="32"/>
        <end position="50"/>
    </location>
</feature>
<dbReference type="Proteomes" id="UP001187343">
    <property type="component" value="Unassembled WGS sequence"/>
</dbReference>